<name>A0A6G1GS14_9PEZI</name>
<gene>
    <name evidence="1" type="ORF">K402DRAFT_165003</name>
</gene>
<sequence>MKDTLELIFRCLARIRSRDLILEGAQTLVACNRFEPIIKERLPKLINLFPTTPSDVRGGFQSQLQEIKEEAESLCRLDFDKTKTKRQTDIDLVDGILDDTTDIVDDIFDKKLKAKSRRDNGKRLSDVGDLLISLNDGIEVIIGEVNRVTAPVLYPSIKSSFDQSNAKLSDYLTTLESDSATTIPPSTAAQTKQVLEGISDNIAALDGKKQFFTTAQVDGLWKGVKNTVMVTETTIGEFLALPLKDIVAPIVEEITANAGNLCESAPVRIARG</sequence>
<reference evidence="1" key="1">
    <citation type="journal article" date="2020" name="Stud. Mycol.">
        <title>101 Dothideomycetes genomes: a test case for predicting lifestyles and emergence of pathogens.</title>
        <authorList>
            <person name="Haridas S."/>
            <person name="Albert R."/>
            <person name="Binder M."/>
            <person name="Bloem J."/>
            <person name="Labutti K."/>
            <person name="Salamov A."/>
            <person name="Andreopoulos B."/>
            <person name="Baker S."/>
            <person name="Barry K."/>
            <person name="Bills G."/>
            <person name="Bluhm B."/>
            <person name="Cannon C."/>
            <person name="Castanera R."/>
            <person name="Culley D."/>
            <person name="Daum C."/>
            <person name="Ezra D."/>
            <person name="Gonzalez J."/>
            <person name="Henrissat B."/>
            <person name="Kuo A."/>
            <person name="Liang C."/>
            <person name="Lipzen A."/>
            <person name="Lutzoni F."/>
            <person name="Magnuson J."/>
            <person name="Mondo S."/>
            <person name="Nolan M."/>
            <person name="Ohm R."/>
            <person name="Pangilinan J."/>
            <person name="Park H.-J."/>
            <person name="Ramirez L."/>
            <person name="Alfaro M."/>
            <person name="Sun H."/>
            <person name="Tritt A."/>
            <person name="Yoshinaga Y."/>
            <person name="Zwiers L.-H."/>
            <person name="Turgeon B."/>
            <person name="Goodwin S."/>
            <person name="Spatafora J."/>
            <person name="Crous P."/>
            <person name="Grigoriev I."/>
        </authorList>
    </citation>
    <scope>NUCLEOTIDE SEQUENCE</scope>
    <source>
        <strain evidence="1">CBS 113979</strain>
    </source>
</reference>
<dbReference type="AlphaFoldDB" id="A0A6G1GS14"/>
<protein>
    <submittedName>
        <fullName evidence="1">Uncharacterized protein</fullName>
    </submittedName>
</protein>
<keyword evidence="2" id="KW-1185">Reference proteome</keyword>
<evidence type="ECO:0000313" key="2">
    <source>
        <dbReference type="Proteomes" id="UP000800041"/>
    </source>
</evidence>
<accession>A0A6G1GS14</accession>
<dbReference type="EMBL" id="ML977174">
    <property type="protein sequence ID" value="KAF1983594.1"/>
    <property type="molecule type" value="Genomic_DNA"/>
</dbReference>
<proteinExistence type="predicted"/>
<organism evidence="1 2">
    <name type="scientific">Aulographum hederae CBS 113979</name>
    <dbReference type="NCBI Taxonomy" id="1176131"/>
    <lineage>
        <taxon>Eukaryota</taxon>
        <taxon>Fungi</taxon>
        <taxon>Dikarya</taxon>
        <taxon>Ascomycota</taxon>
        <taxon>Pezizomycotina</taxon>
        <taxon>Dothideomycetes</taxon>
        <taxon>Pleosporomycetidae</taxon>
        <taxon>Aulographales</taxon>
        <taxon>Aulographaceae</taxon>
    </lineage>
</organism>
<dbReference type="Proteomes" id="UP000800041">
    <property type="component" value="Unassembled WGS sequence"/>
</dbReference>
<evidence type="ECO:0000313" key="1">
    <source>
        <dbReference type="EMBL" id="KAF1983594.1"/>
    </source>
</evidence>